<evidence type="ECO:0000256" key="2">
    <source>
        <dbReference type="ARBA" id="ARBA00008520"/>
    </source>
</evidence>
<dbReference type="Gene3D" id="3.40.190.10">
    <property type="entry name" value="Periplasmic binding protein-like II"/>
    <property type="match status" value="2"/>
</dbReference>
<proteinExistence type="inferred from homology"/>
<dbReference type="InterPro" id="IPR050490">
    <property type="entry name" value="Bact_solute-bd_prot1"/>
</dbReference>
<organism evidence="6 7">
    <name type="scientific">Sulfuricurvum kujiense</name>
    <dbReference type="NCBI Taxonomy" id="148813"/>
    <lineage>
        <taxon>Bacteria</taxon>
        <taxon>Pseudomonadati</taxon>
        <taxon>Campylobacterota</taxon>
        <taxon>Epsilonproteobacteria</taxon>
        <taxon>Campylobacterales</taxon>
        <taxon>Sulfurimonadaceae</taxon>
        <taxon>Sulfuricurvum</taxon>
    </lineage>
</organism>
<dbReference type="InterPro" id="IPR006059">
    <property type="entry name" value="SBP"/>
</dbReference>
<dbReference type="RefSeq" id="WP_294893536.1">
    <property type="nucleotide sequence ID" value="NZ_DLUI01000061.1"/>
</dbReference>
<reference evidence="6 7" key="1">
    <citation type="journal article" date="2017" name="Front. Microbiol.">
        <title>Comparative Genomic Analysis of the Class Epsilonproteobacteria and Proposed Reclassification to Epsilonbacteraeota (phyl. nov.).</title>
        <authorList>
            <person name="Waite D.W."/>
            <person name="Vanwonterghem I."/>
            <person name="Rinke C."/>
            <person name="Parks D.H."/>
            <person name="Zhang Y."/>
            <person name="Takai K."/>
            <person name="Sievert S.M."/>
            <person name="Simon J."/>
            <person name="Campbell B.J."/>
            <person name="Hanson T.E."/>
            <person name="Woyke T."/>
            <person name="Klotz M.G."/>
            <person name="Hugenholtz P."/>
        </authorList>
    </citation>
    <scope>NUCLEOTIDE SEQUENCE [LARGE SCALE GENOMIC DNA]</scope>
    <source>
        <strain evidence="6">UBA12443</strain>
    </source>
</reference>
<name>A0A2D3WBX5_9BACT</name>
<dbReference type="Proteomes" id="UP000228859">
    <property type="component" value="Unassembled WGS sequence"/>
</dbReference>
<evidence type="ECO:0000256" key="5">
    <source>
        <dbReference type="SAM" id="SignalP"/>
    </source>
</evidence>
<dbReference type="EMBL" id="DLUI01000061">
    <property type="protein sequence ID" value="DAB38812.1"/>
    <property type="molecule type" value="Genomic_DNA"/>
</dbReference>
<comment type="caution">
    <text evidence="6">The sequence shown here is derived from an EMBL/GenBank/DDBJ whole genome shotgun (WGS) entry which is preliminary data.</text>
</comment>
<evidence type="ECO:0000256" key="3">
    <source>
        <dbReference type="ARBA" id="ARBA00022448"/>
    </source>
</evidence>
<evidence type="ECO:0000256" key="1">
    <source>
        <dbReference type="ARBA" id="ARBA00004418"/>
    </source>
</evidence>
<evidence type="ECO:0000313" key="7">
    <source>
        <dbReference type="Proteomes" id="UP000228859"/>
    </source>
</evidence>
<dbReference type="AlphaFoldDB" id="A0A2D3WBX5"/>
<feature type="signal peptide" evidence="5">
    <location>
        <begin position="1"/>
        <end position="23"/>
    </location>
</feature>
<comment type="similarity">
    <text evidence="2">Belongs to the bacterial solute-binding protein 1 family.</text>
</comment>
<evidence type="ECO:0000313" key="6">
    <source>
        <dbReference type="EMBL" id="DAB38812.1"/>
    </source>
</evidence>
<dbReference type="GO" id="GO:0042597">
    <property type="term" value="C:periplasmic space"/>
    <property type="evidence" value="ECO:0007669"/>
    <property type="project" value="UniProtKB-SubCell"/>
</dbReference>
<comment type="subcellular location">
    <subcellularLocation>
        <location evidence="1">Periplasm</location>
    </subcellularLocation>
</comment>
<keyword evidence="3" id="KW-0813">Transport</keyword>
<keyword evidence="4 5" id="KW-0732">Signal</keyword>
<dbReference type="PANTHER" id="PTHR43649:SF34">
    <property type="entry name" value="ABC TRANSPORTER PERIPLASMIC-BINDING PROTEIN YCJN-RELATED"/>
    <property type="match status" value="1"/>
</dbReference>
<dbReference type="SUPFAM" id="SSF53850">
    <property type="entry name" value="Periplasmic binding protein-like II"/>
    <property type="match status" value="1"/>
</dbReference>
<dbReference type="Pfam" id="PF13416">
    <property type="entry name" value="SBP_bac_8"/>
    <property type="match status" value="1"/>
</dbReference>
<evidence type="ECO:0000256" key="4">
    <source>
        <dbReference type="ARBA" id="ARBA00022729"/>
    </source>
</evidence>
<gene>
    <name evidence="6" type="ORF">CFH83_04060</name>
</gene>
<dbReference type="PANTHER" id="PTHR43649">
    <property type="entry name" value="ARABINOSE-BINDING PROTEIN-RELATED"/>
    <property type="match status" value="1"/>
</dbReference>
<accession>A0A2D3WBX5</accession>
<sequence length="494" mass="55744">MKCFSFTVLFFLTTLLFLSGCQNQDKTTSKPTPTKPFAGQSIILIVPTLEARLIRGPILDEVEAFEKKTGGKVRVVTPSWNETIEKIDQSLTDPNLNYDIFVVISMWNGTLLGNNHIEPIPESVKKQIDWEDILPIYRNSVLSWNNKSYGLPYDGDCINLYYRKDLFDDPKNRAAFQNRYGYPLTPPKTWKSFRDVAQFFNGWDWDNDGKPEYGMAGLRVKNDISMLQFFAQAAAYAKHPDDKAYYFDPETMKPRINNPAFVKALKDYIDFMQFGPPGMASFAGHDVRNAFASGEVAMAMDWADMGIFAANSPVSIVKDNVGYAQIPGSDTVYNARKSQWDKRPNSVSSISGNWMFLVNKESKNKELAFAFAAHMTSKEMTKKLTATNGTAVNPSRYSHFNDPASWNSAGFSTPSAKAYLDEITVSLKNPNVVYDITIPGAGEYYQAIDEYAYKALMGEMKPQEAMNKAAEKWEKITDKIGREKQSSFYKSSLN</sequence>
<dbReference type="PROSITE" id="PS51257">
    <property type="entry name" value="PROKAR_LIPOPROTEIN"/>
    <property type="match status" value="1"/>
</dbReference>
<feature type="chain" id="PRO_5013770387" evidence="5">
    <location>
        <begin position="24"/>
        <end position="494"/>
    </location>
</feature>
<protein>
    <submittedName>
        <fullName evidence="6">ABC transporter substrate-binding protein</fullName>
    </submittedName>
</protein>